<dbReference type="AlphaFoldDB" id="D4LE08"/>
<dbReference type="STRING" id="213810.RUM_17970"/>
<dbReference type="KEGG" id="rch:RUM_17970"/>
<feature type="transmembrane region" description="Helical" evidence="1">
    <location>
        <begin position="6"/>
        <end position="25"/>
    </location>
</feature>
<dbReference type="PATRIC" id="fig|213810.4.peg.1692"/>
<organism evidence="2 3">
    <name type="scientific">Ruminococcus champanellensis (strain DSM 18848 / JCM 17042 / KCTC 15320 / 18P13)</name>
    <dbReference type="NCBI Taxonomy" id="213810"/>
    <lineage>
        <taxon>Bacteria</taxon>
        <taxon>Bacillati</taxon>
        <taxon>Bacillota</taxon>
        <taxon>Clostridia</taxon>
        <taxon>Eubacteriales</taxon>
        <taxon>Oscillospiraceae</taxon>
        <taxon>Ruminococcus</taxon>
    </lineage>
</organism>
<dbReference type="BioCyc" id="RCHA213810:RUM_RS08725-MONOMER"/>
<dbReference type="GeneID" id="83156479"/>
<dbReference type="HOGENOM" id="CLU_2635877_0_0_9"/>
<reference evidence="2" key="2">
    <citation type="submission" date="2010-03" db="EMBL/GenBank/DDBJ databases">
        <authorList>
            <person name="Pajon A."/>
        </authorList>
    </citation>
    <scope>NUCLEOTIDE SEQUENCE</scope>
    <source>
        <strain evidence="2">Type strain: 18P13</strain>
    </source>
</reference>
<protein>
    <submittedName>
        <fullName evidence="2">Uncharacterized protein</fullName>
    </submittedName>
</protein>
<dbReference type="RefSeq" id="WP_015558759.1">
    <property type="nucleotide sequence ID" value="NC_021039.1"/>
</dbReference>
<proteinExistence type="predicted"/>
<evidence type="ECO:0000256" key="1">
    <source>
        <dbReference type="SAM" id="Phobius"/>
    </source>
</evidence>
<keyword evidence="1" id="KW-0472">Membrane</keyword>
<accession>D4LE08</accession>
<evidence type="ECO:0000313" key="2">
    <source>
        <dbReference type="EMBL" id="CBL17853.1"/>
    </source>
</evidence>
<name>D4LE08_RUMC1</name>
<evidence type="ECO:0000313" key="3">
    <source>
        <dbReference type="Proteomes" id="UP000007054"/>
    </source>
</evidence>
<sequence>MDINVIVAVVEGIISLAVGALTFFLRRTITELDKCREDIAKVKEDYITKEDFFREQADTRRKLDRIMDILLEIRGGK</sequence>
<keyword evidence="1" id="KW-1133">Transmembrane helix</keyword>
<keyword evidence="3" id="KW-1185">Reference proteome</keyword>
<gene>
    <name evidence="2" type="ordered locus">RUM_17970</name>
</gene>
<keyword evidence="1" id="KW-0812">Transmembrane</keyword>
<reference evidence="2" key="1">
    <citation type="submission" date="2010-03" db="EMBL/GenBank/DDBJ databases">
        <title>The genome sequence of Ruminococcus sp. 18P13.</title>
        <authorList>
            <consortium name="metaHIT consortium -- http://www.metahit.eu/"/>
            <person name="Pajon A."/>
            <person name="Turner K."/>
            <person name="Parkhill J."/>
            <person name="Bernalier A."/>
        </authorList>
    </citation>
    <scope>NUCLEOTIDE SEQUENCE [LARGE SCALE GENOMIC DNA]</scope>
    <source>
        <strain evidence="2">Type strain: 18P13</strain>
    </source>
</reference>
<dbReference type="Proteomes" id="UP000007054">
    <property type="component" value="Chromosome"/>
</dbReference>
<dbReference type="EMBL" id="FP929052">
    <property type="protein sequence ID" value="CBL17853.1"/>
    <property type="molecule type" value="Genomic_DNA"/>
</dbReference>